<evidence type="ECO:0000313" key="5">
    <source>
        <dbReference type="EMBL" id="REF35980.1"/>
    </source>
</evidence>
<accession>A0A3D9V731</accession>
<dbReference type="CDD" id="cd06288">
    <property type="entry name" value="PBP1_sucrose_transcription_regulator"/>
    <property type="match status" value="1"/>
</dbReference>
<keyword evidence="6" id="KW-1185">Reference proteome</keyword>
<dbReference type="PANTHER" id="PTHR30146">
    <property type="entry name" value="LACI-RELATED TRANSCRIPTIONAL REPRESSOR"/>
    <property type="match status" value="1"/>
</dbReference>
<dbReference type="InterPro" id="IPR028082">
    <property type="entry name" value="Peripla_BP_I"/>
</dbReference>
<keyword evidence="3" id="KW-0804">Transcription</keyword>
<dbReference type="Gene3D" id="1.10.260.40">
    <property type="entry name" value="lambda repressor-like DNA-binding domains"/>
    <property type="match status" value="1"/>
</dbReference>
<dbReference type="AlphaFoldDB" id="A0A3D9V731"/>
<keyword evidence="2" id="KW-0238">DNA-binding</keyword>
<comment type="caution">
    <text evidence="5">The sequence shown here is derived from an EMBL/GenBank/DDBJ whole genome shotgun (WGS) entry which is preliminary data.</text>
</comment>
<keyword evidence="1" id="KW-0805">Transcription regulation</keyword>
<dbReference type="Gene3D" id="3.40.50.2300">
    <property type="match status" value="2"/>
</dbReference>
<dbReference type="Proteomes" id="UP000256485">
    <property type="component" value="Unassembled WGS sequence"/>
</dbReference>
<dbReference type="Pfam" id="PF13377">
    <property type="entry name" value="Peripla_BP_3"/>
    <property type="match status" value="1"/>
</dbReference>
<dbReference type="SUPFAM" id="SSF47413">
    <property type="entry name" value="lambda repressor-like DNA-binding domains"/>
    <property type="match status" value="1"/>
</dbReference>
<dbReference type="InterPro" id="IPR046335">
    <property type="entry name" value="LacI/GalR-like_sensor"/>
</dbReference>
<dbReference type="PROSITE" id="PS50932">
    <property type="entry name" value="HTH_LACI_2"/>
    <property type="match status" value="1"/>
</dbReference>
<dbReference type="InterPro" id="IPR000843">
    <property type="entry name" value="HTH_LacI"/>
</dbReference>
<protein>
    <submittedName>
        <fullName evidence="5">LacI family transcriptional regulator</fullName>
    </submittedName>
</protein>
<dbReference type="SUPFAM" id="SSF53822">
    <property type="entry name" value="Periplasmic binding protein-like I"/>
    <property type="match status" value="1"/>
</dbReference>
<name>A0A3D9V731_THECX</name>
<dbReference type="GO" id="GO:0000976">
    <property type="term" value="F:transcription cis-regulatory region binding"/>
    <property type="evidence" value="ECO:0007669"/>
    <property type="project" value="TreeGrafter"/>
</dbReference>
<dbReference type="EMBL" id="QTUC01000001">
    <property type="protein sequence ID" value="REF35980.1"/>
    <property type="molecule type" value="Genomic_DNA"/>
</dbReference>
<dbReference type="PROSITE" id="PS00356">
    <property type="entry name" value="HTH_LACI_1"/>
    <property type="match status" value="1"/>
</dbReference>
<reference evidence="5 6" key="1">
    <citation type="submission" date="2018-08" db="EMBL/GenBank/DDBJ databases">
        <title>Sequencing the genomes of 1000 actinobacteria strains.</title>
        <authorList>
            <person name="Klenk H.-P."/>
        </authorList>
    </citation>
    <scope>NUCLEOTIDE SEQUENCE [LARGE SCALE GENOMIC DNA]</scope>
    <source>
        <strain evidence="5 6">DSM 22891</strain>
    </source>
</reference>
<dbReference type="SMART" id="SM00354">
    <property type="entry name" value="HTH_LACI"/>
    <property type="match status" value="1"/>
</dbReference>
<dbReference type="GO" id="GO:0003700">
    <property type="term" value="F:DNA-binding transcription factor activity"/>
    <property type="evidence" value="ECO:0007669"/>
    <property type="project" value="TreeGrafter"/>
</dbReference>
<evidence type="ECO:0000256" key="3">
    <source>
        <dbReference type="ARBA" id="ARBA00023163"/>
    </source>
</evidence>
<dbReference type="InterPro" id="IPR010982">
    <property type="entry name" value="Lambda_DNA-bd_dom_sf"/>
</dbReference>
<dbReference type="RefSeq" id="WP_245940989.1">
    <property type="nucleotide sequence ID" value="NZ_QTUC01000001.1"/>
</dbReference>
<evidence type="ECO:0000313" key="6">
    <source>
        <dbReference type="Proteomes" id="UP000256485"/>
    </source>
</evidence>
<evidence type="ECO:0000256" key="1">
    <source>
        <dbReference type="ARBA" id="ARBA00023015"/>
    </source>
</evidence>
<gene>
    <name evidence="5" type="ORF">DFJ64_1374</name>
</gene>
<dbReference type="CDD" id="cd01392">
    <property type="entry name" value="HTH_LacI"/>
    <property type="match status" value="1"/>
</dbReference>
<proteinExistence type="predicted"/>
<evidence type="ECO:0000256" key="2">
    <source>
        <dbReference type="ARBA" id="ARBA00023125"/>
    </source>
</evidence>
<feature type="domain" description="HTH lacI-type" evidence="4">
    <location>
        <begin position="10"/>
        <end position="64"/>
    </location>
</feature>
<organism evidence="5 6">
    <name type="scientific">Thermasporomyces composti</name>
    <dbReference type="NCBI Taxonomy" id="696763"/>
    <lineage>
        <taxon>Bacteria</taxon>
        <taxon>Bacillati</taxon>
        <taxon>Actinomycetota</taxon>
        <taxon>Actinomycetes</taxon>
        <taxon>Propionibacteriales</taxon>
        <taxon>Nocardioidaceae</taxon>
        <taxon>Thermasporomyces</taxon>
    </lineage>
</organism>
<dbReference type="PANTHER" id="PTHR30146:SF109">
    <property type="entry name" value="HTH-TYPE TRANSCRIPTIONAL REGULATOR GALS"/>
    <property type="match status" value="1"/>
</dbReference>
<dbReference type="Pfam" id="PF00356">
    <property type="entry name" value="LacI"/>
    <property type="match status" value="1"/>
</dbReference>
<sequence>MSLSPLGRVPTIRDVAAAAGVSIGTASKALNGRGKLRPETRERVLAAARQLGFRPNTLAQGLLSGRTYTVGLITSDSFGRFSIPVMLGAEDALGAGQISVFMCDTRDDPIRERHHLQTLLARRVDGILVTGRRTEPRPSIGTELPVPVVYAMTQSTDPSDFSVIPDDFGGGQLATRHLLAMGRRRIGHITGPERFQAARLRADGMRQVLAEAGYEIAGGGPLFGEWSEEWGRQGVDILLRAEPRIDAVFCGSDQIARGVAEILRERGRRIPDDVALVGFDNWEAMAVGCRPPLTTVDMNLGEVGRVAAEHLLAAIAGNASGGGVKAIPCQLVVRESTGPVSPRAN</sequence>
<evidence type="ECO:0000259" key="4">
    <source>
        <dbReference type="PROSITE" id="PS50932"/>
    </source>
</evidence>